<reference evidence="1" key="1">
    <citation type="submission" date="2007-04" db="EMBL/GenBank/DDBJ databases">
        <authorList>
            <consortium name="The Broad Institute Genome Sequencing Platform"/>
            <person name="Birren B."/>
            <person name="Lander E."/>
            <person name="Galagan J."/>
            <person name="Nusbaum C."/>
            <person name="Devon K."/>
            <person name="Ma L.-J."/>
            <person name="Jaffe D."/>
            <person name="Butler J."/>
            <person name="Alvarez P."/>
            <person name="Gnerre S."/>
            <person name="Grabherr M."/>
            <person name="Kleber M."/>
            <person name="Mauceli E."/>
            <person name="Brockman W."/>
            <person name="MacCallum I.A."/>
            <person name="Young S."/>
            <person name="LaButti K."/>
            <person name="DeCaprio D."/>
            <person name="Crawford M."/>
            <person name="Koehrsen M."/>
            <person name="Engels R."/>
            <person name="Montgomery P."/>
            <person name="Pearson M."/>
            <person name="Howarth C."/>
            <person name="Larson L."/>
            <person name="White J."/>
            <person name="O'Leary S."/>
            <person name="Kodira C."/>
            <person name="Zeng Q."/>
            <person name="Yandava C."/>
            <person name="Alvarado L."/>
            <person name="Kistler C."/>
            <person name="Shim W.-B."/>
            <person name="Kang S."/>
            <person name="Woloshuk C."/>
        </authorList>
    </citation>
    <scope>NUCLEOTIDE SEQUENCE</scope>
    <source>
        <strain evidence="1">4287</strain>
    </source>
</reference>
<reference evidence="1" key="2">
    <citation type="journal article" date="2010" name="Nature">
        <title>Comparative genomics reveals mobile pathogenicity chromosomes in Fusarium.</title>
        <authorList>
            <person name="Ma L.J."/>
            <person name="van der Does H.C."/>
            <person name="Borkovich K.A."/>
            <person name="Coleman J.J."/>
            <person name="Daboussi M.J."/>
            <person name="Di Pietro A."/>
            <person name="Dufresne M."/>
            <person name="Freitag M."/>
            <person name="Grabherr M."/>
            <person name="Henrissat B."/>
            <person name="Houterman P.M."/>
            <person name="Kang S."/>
            <person name="Shim W.B."/>
            <person name="Woloshuk C."/>
            <person name="Xie X."/>
            <person name="Xu J.R."/>
            <person name="Antoniw J."/>
            <person name="Baker S.E."/>
            <person name="Bluhm B.H."/>
            <person name="Breakspear A."/>
            <person name="Brown D.W."/>
            <person name="Butchko R.A."/>
            <person name="Chapman S."/>
            <person name="Coulson R."/>
            <person name="Coutinho P.M."/>
            <person name="Danchin E.G."/>
            <person name="Diener A."/>
            <person name="Gale L.R."/>
            <person name="Gardiner D.M."/>
            <person name="Goff S."/>
            <person name="Hammond-Kosack K.E."/>
            <person name="Hilburn K."/>
            <person name="Hua-Van A."/>
            <person name="Jonkers W."/>
            <person name="Kazan K."/>
            <person name="Kodira C.D."/>
            <person name="Koehrsen M."/>
            <person name="Kumar L."/>
            <person name="Lee Y.H."/>
            <person name="Li L."/>
            <person name="Manners J.M."/>
            <person name="Miranda-Saavedra D."/>
            <person name="Mukherjee M."/>
            <person name="Park G."/>
            <person name="Park J."/>
            <person name="Park S.Y."/>
            <person name="Proctor R.H."/>
            <person name="Regev A."/>
            <person name="Ruiz-Roldan M.C."/>
            <person name="Sain D."/>
            <person name="Sakthikumar S."/>
            <person name="Sykes S."/>
            <person name="Schwartz D.C."/>
            <person name="Turgeon B.G."/>
            <person name="Wapinski I."/>
            <person name="Yoder O."/>
            <person name="Young S."/>
            <person name="Zeng Q."/>
            <person name="Zhou S."/>
            <person name="Galagan J."/>
            <person name="Cuomo C.A."/>
            <person name="Kistler H.C."/>
            <person name="Rep M."/>
        </authorList>
    </citation>
    <scope>NUCLEOTIDE SEQUENCE [LARGE SCALE GENOMIC DNA]</scope>
    <source>
        <strain evidence="1">4287</strain>
    </source>
</reference>
<name>A0A0J9WR26_FUSO4</name>
<dbReference type="Proteomes" id="UP000009097">
    <property type="component" value="Unassembled WGS sequence"/>
</dbReference>
<organism evidence="1 2">
    <name type="scientific">Fusarium oxysporum f. sp. lycopersici (strain 4287 / CBS 123668 / FGSC 9935 / NRRL 34936)</name>
    <name type="common">Fusarium vascular wilt of tomato</name>
    <dbReference type="NCBI Taxonomy" id="426428"/>
    <lineage>
        <taxon>Eukaryota</taxon>
        <taxon>Fungi</taxon>
        <taxon>Dikarya</taxon>
        <taxon>Ascomycota</taxon>
        <taxon>Pezizomycotina</taxon>
        <taxon>Sordariomycetes</taxon>
        <taxon>Hypocreomycetidae</taxon>
        <taxon>Hypocreales</taxon>
        <taxon>Nectriaceae</taxon>
        <taxon>Fusarium</taxon>
        <taxon>Fusarium oxysporum species complex</taxon>
    </lineage>
</organism>
<dbReference type="RefSeq" id="XP_018249842.1">
    <property type="nucleotide sequence ID" value="XM_018400842.1"/>
</dbReference>
<gene>
    <name evidence="1" type="ORF">FOXG_20563</name>
</gene>
<dbReference type="VEuPathDB" id="FungiDB:FOXG_20563"/>
<evidence type="ECO:0000313" key="1">
    <source>
        <dbReference type="EMBL" id="KNB11797.1"/>
    </source>
</evidence>
<proteinExistence type="predicted"/>
<dbReference type="AlphaFoldDB" id="A0A0J9WR26"/>
<protein>
    <submittedName>
        <fullName evidence="1">Uncharacterized protein</fullName>
    </submittedName>
</protein>
<sequence length="64" mass="6657">MADIATYPDPQIGWIGCENGLTGPLAALAGPRERKIDSVLNYGSYSGVVSTVSQTMTFADVGGH</sequence>
<dbReference type="GeneID" id="28961269"/>
<accession>A0A0J9WR26</accession>
<dbReference type="EMBL" id="DS231710">
    <property type="protein sequence ID" value="KNB11797.1"/>
    <property type="molecule type" value="Genomic_DNA"/>
</dbReference>
<dbReference type="KEGG" id="fox:FOXG_20563"/>
<evidence type="ECO:0000313" key="2">
    <source>
        <dbReference type="Proteomes" id="UP000009097"/>
    </source>
</evidence>